<dbReference type="PANTHER" id="PTHR47513">
    <property type="entry name" value="ZINC TRANSPORTER"/>
    <property type="match status" value="1"/>
</dbReference>
<gene>
    <name evidence="2" type="primary">LOC118344000</name>
</gene>
<evidence type="ECO:0000313" key="2">
    <source>
        <dbReference type="RefSeq" id="XP_035539621.1"/>
    </source>
</evidence>
<dbReference type="OrthoDB" id="1884658at2759"/>
<accession>A0A6P9DWV0</accession>
<dbReference type="RefSeq" id="XP_035539621.1">
    <property type="nucleotide sequence ID" value="XM_035683728.1"/>
</dbReference>
<keyword evidence="1" id="KW-1185">Reference proteome</keyword>
<reference evidence="2" key="1">
    <citation type="submission" date="2025-08" db="UniProtKB">
        <authorList>
            <consortium name="RefSeq"/>
        </authorList>
    </citation>
    <scope>IDENTIFICATION</scope>
    <source>
        <tissue evidence="2">Leaves</tissue>
    </source>
</reference>
<dbReference type="KEGG" id="jre:118344000"/>
<dbReference type="Proteomes" id="UP000235220">
    <property type="component" value="Chromosome 12"/>
</dbReference>
<dbReference type="InParanoid" id="A0A6P9DWV0"/>
<organism evidence="1 2">
    <name type="scientific">Juglans regia</name>
    <name type="common">English walnut</name>
    <dbReference type="NCBI Taxonomy" id="51240"/>
    <lineage>
        <taxon>Eukaryota</taxon>
        <taxon>Viridiplantae</taxon>
        <taxon>Streptophyta</taxon>
        <taxon>Embryophyta</taxon>
        <taxon>Tracheophyta</taxon>
        <taxon>Spermatophyta</taxon>
        <taxon>Magnoliopsida</taxon>
        <taxon>eudicotyledons</taxon>
        <taxon>Gunneridae</taxon>
        <taxon>Pentapetalae</taxon>
        <taxon>rosids</taxon>
        <taxon>fabids</taxon>
        <taxon>Fagales</taxon>
        <taxon>Juglandaceae</taxon>
        <taxon>Juglans</taxon>
    </lineage>
</organism>
<dbReference type="GeneID" id="118344000"/>
<proteinExistence type="predicted"/>
<name>A0A6P9DWV0_JUGRE</name>
<protein>
    <submittedName>
        <fullName evidence="2">Uncharacterized protein LOC118344000</fullName>
    </submittedName>
</protein>
<evidence type="ECO:0000313" key="1">
    <source>
        <dbReference type="Proteomes" id="UP000235220"/>
    </source>
</evidence>
<dbReference type="PANTHER" id="PTHR47513:SF1">
    <property type="entry name" value="OS07G0283200 PROTEIN"/>
    <property type="match status" value="1"/>
</dbReference>
<sequence>MVSVLHVPLFDSNGSSSHTFLILQKPWKGRPLSNQQVVPSIINGGITALYFIMWGKGLKSCGPVRVLEDRNEVRTQANAFDIIERGKMRGGLVGLCHVDLSIGADANLLILCKSCALVLL</sequence>
<dbReference type="AlphaFoldDB" id="A0A6P9DWV0"/>